<dbReference type="EMBL" id="JAUEDM010000001">
    <property type="protein sequence ID" value="KAK3328982.1"/>
    <property type="molecule type" value="Genomic_DNA"/>
</dbReference>
<name>A0AAE0ME19_9PEZI</name>
<dbReference type="Proteomes" id="UP001283341">
    <property type="component" value="Unassembled WGS sequence"/>
</dbReference>
<evidence type="ECO:0000256" key="1">
    <source>
        <dbReference type="SAM" id="SignalP"/>
    </source>
</evidence>
<keyword evidence="1" id="KW-0732">Signal</keyword>
<sequence>MHFTSSVILLSIAALASARSHVFMYCIGSCNQRLQADRKAEIACQDDCMTAQIDQCIETAISMYGPEKKDYWGYAEECAHFNAPVLRGTDMRGECETLKTQAIEKGDLKPQADGWVEICIQKYALDGKPTAAAEVNELVLPTTTPDGTLPKRTAMPRAVKW</sequence>
<gene>
    <name evidence="2" type="ORF">B0H66DRAFT_9646</name>
</gene>
<comment type="caution">
    <text evidence="2">The sequence shown here is derived from an EMBL/GenBank/DDBJ whole genome shotgun (WGS) entry which is preliminary data.</text>
</comment>
<organism evidence="2 3">
    <name type="scientific">Apodospora peruviana</name>
    <dbReference type="NCBI Taxonomy" id="516989"/>
    <lineage>
        <taxon>Eukaryota</taxon>
        <taxon>Fungi</taxon>
        <taxon>Dikarya</taxon>
        <taxon>Ascomycota</taxon>
        <taxon>Pezizomycotina</taxon>
        <taxon>Sordariomycetes</taxon>
        <taxon>Sordariomycetidae</taxon>
        <taxon>Sordariales</taxon>
        <taxon>Lasiosphaeriaceae</taxon>
        <taxon>Apodospora</taxon>
    </lineage>
</organism>
<dbReference type="AlphaFoldDB" id="A0AAE0ME19"/>
<evidence type="ECO:0000313" key="3">
    <source>
        <dbReference type="Proteomes" id="UP001283341"/>
    </source>
</evidence>
<accession>A0AAE0ME19</accession>
<keyword evidence="3" id="KW-1185">Reference proteome</keyword>
<proteinExistence type="predicted"/>
<feature type="chain" id="PRO_5042280518" evidence="1">
    <location>
        <begin position="19"/>
        <end position="161"/>
    </location>
</feature>
<feature type="signal peptide" evidence="1">
    <location>
        <begin position="1"/>
        <end position="18"/>
    </location>
</feature>
<protein>
    <submittedName>
        <fullName evidence="2">Uncharacterized protein</fullName>
    </submittedName>
</protein>
<reference evidence="2" key="2">
    <citation type="submission" date="2023-06" db="EMBL/GenBank/DDBJ databases">
        <authorList>
            <consortium name="Lawrence Berkeley National Laboratory"/>
            <person name="Haridas S."/>
            <person name="Hensen N."/>
            <person name="Bonometti L."/>
            <person name="Westerberg I."/>
            <person name="Brannstrom I.O."/>
            <person name="Guillou S."/>
            <person name="Cros-Aarteil S."/>
            <person name="Calhoun S."/>
            <person name="Kuo A."/>
            <person name="Mondo S."/>
            <person name="Pangilinan J."/>
            <person name="Riley R."/>
            <person name="Labutti K."/>
            <person name="Andreopoulos B."/>
            <person name="Lipzen A."/>
            <person name="Chen C."/>
            <person name="Yanf M."/>
            <person name="Daum C."/>
            <person name="Ng V."/>
            <person name="Clum A."/>
            <person name="Steindorff A."/>
            <person name="Ohm R."/>
            <person name="Martin F."/>
            <person name="Silar P."/>
            <person name="Natvig D."/>
            <person name="Lalanne C."/>
            <person name="Gautier V."/>
            <person name="Ament-Velasquez S.L."/>
            <person name="Kruys A."/>
            <person name="Hutchinson M.I."/>
            <person name="Powell A.J."/>
            <person name="Barry K."/>
            <person name="Miller A.N."/>
            <person name="Grigoriev I.V."/>
            <person name="Debuchy R."/>
            <person name="Gladieux P."/>
            <person name="Thoren M.H."/>
            <person name="Johannesson H."/>
        </authorList>
    </citation>
    <scope>NUCLEOTIDE SEQUENCE</scope>
    <source>
        <strain evidence="2">CBS 118394</strain>
    </source>
</reference>
<reference evidence="2" key="1">
    <citation type="journal article" date="2023" name="Mol. Phylogenet. Evol.">
        <title>Genome-scale phylogeny and comparative genomics of the fungal order Sordariales.</title>
        <authorList>
            <person name="Hensen N."/>
            <person name="Bonometti L."/>
            <person name="Westerberg I."/>
            <person name="Brannstrom I.O."/>
            <person name="Guillou S."/>
            <person name="Cros-Aarteil S."/>
            <person name="Calhoun S."/>
            <person name="Haridas S."/>
            <person name="Kuo A."/>
            <person name="Mondo S."/>
            <person name="Pangilinan J."/>
            <person name="Riley R."/>
            <person name="LaButti K."/>
            <person name="Andreopoulos B."/>
            <person name="Lipzen A."/>
            <person name="Chen C."/>
            <person name="Yan M."/>
            <person name="Daum C."/>
            <person name="Ng V."/>
            <person name="Clum A."/>
            <person name="Steindorff A."/>
            <person name="Ohm R.A."/>
            <person name="Martin F."/>
            <person name="Silar P."/>
            <person name="Natvig D.O."/>
            <person name="Lalanne C."/>
            <person name="Gautier V."/>
            <person name="Ament-Velasquez S.L."/>
            <person name="Kruys A."/>
            <person name="Hutchinson M.I."/>
            <person name="Powell A.J."/>
            <person name="Barry K."/>
            <person name="Miller A.N."/>
            <person name="Grigoriev I.V."/>
            <person name="Debuchy R."/>
            <person name="Gladieux P."/>
            <person name="Hiltunen Thoren M."/>
            <person name="Johannesson H."/>
        </authorList>
    </citation>
    <scope>NUCLEOTIDE SEQUENCE</scope>
    <source>
        <strain evidence="2">CBS 118394</strain>
    </source>
</reference>
<evidence type="ECO:0000313" key="2">
    <source>
        <dbReference type="EMBL" id="KAK3328982.1"/>
    </source>
</evidence>